<reference evidence="2 4" key="2">
    <citation type="submission" date="2023-11" db="EMBL/GenBank/DDBJ databases">
        <title>MicrobeMod: A computational toolkit for identifying prokaryotic methylation and restriction-modification with nanopore sequencing.</title>
        <authorList>
            <person name="Crits-Christoph A."/>
            <person name="Kang S.C."/>
            <person name="Lee H."/>
            <person name="Ostrov N."/>
        </authorList>
    </citation>
    <scope>NUCLEOTIDE SEQUENCE [LARGE SCALE GENOMIC DNA]</scope>
    <source>
        <strain evidence="2 4">ATCC 23090</strain>
    </source>
</reference>
<sequence>MNYLPGAFDTPLWYIVMHLKGASGILTQKRYCDVLARRLNRDQANSLISVDDYLLLPDAMYLMVQEEALKLDLWWPAFRDQLLEELKELYMAELIAGGTAAPVVNLVWEPVTYELITGPEAFEHRANEMLFLPVRKGLAPDPEYYPYNSVNNKAGIDLQ</sequence>
<evidence type="ECO:0000313" key="3">
    <source>
        <dbReference type="Proteomes" id="UP000183788"/>
    </source>
</evidence>
<dbReference type="Proteomes" id="UP001326715">
    <property type="component" value="Chromosome"/>
</dbReference>
<name>A0A1K1RHK4_9BACT</name>
<keyword evidence="4" id="KW-1185">Reference proteome</keyword>
<organism evidence="1 3">
    <name type="scientific">Chitinophaga sancti</name>
    <dbReference type="NCBI Taxonomy" id="1004"/>
    <lineage>
        <taxon>Bacteria</taxon>
        <taxon>Pseudomonadati</taxon>
        <taxon>Bacteroidota</taxon>
        <taxon>Chitinophagia</taxon>
        <taxon>Chitinophagales</taxon>
        <taxon>Chitinophagaceae</taxon>
        <taxon>Chitinophaga</taxon>
    </lineage>
</organism>
<dbReference type="Proteomes" id="UP000183788">
    <property type="component" value="Unassembled WGS sequence"/>
</dbReference>
<dbReference type="RefSeq" id="WP_072362785.1">
    <property type="nucleotide sequence ID" value="NZ_CBHWAX010000001.1"/>
</dbReference>
<accession>A0A1K1RHK4</accession>
<evidence type="ECO:0000313" key="4">
    <source>
        <dbReference type="Proteomes" id="UP001326715"/>
    </source>
</evidence>
<evidence type="ECO:0000313" key="2">
    <source>
        <dbReference type="EMBL" id="WQG87253.1"/>
    </source>
</evidence>
<dbReference type="OrthoDB" id="657426at2"/>
<dbReference type="AlphaFoldDB" id="A0A1K1RHK4"/>
<gene>
    <name evidence="1" type="ORF">SAMN05661012_03779</name>
    <name evidence="2" type="ORF">SR876_20230</name>
</gene>
<proteinExistence type="predicted"/>
<dbReference type="EMBL" id="CP140154">
    <property type="protein sequence ID" value="WQG87253.1"/>
    <property type="molecule type" value="Genomic_DNA"/>
</dbReference>
<reference evidence="1 3" key="1">
    <citation type="submission" date="2016-11" db="EMBL/GenBank/DDBJ databases">
        <authorList>
            <person name="Jaros S."/>
            <person name="Januszkiewicz K."/>
            <person name="Wedrychowicz H."/>
        </authorList>
    </citation>
    <scope>NUCLEOTIDE SEQUENCE [LARGE SCALE GENOMIC DNA]</scope>
    <source>
        <strain evidence="1 3">DSM 784</strain>
    </source>
</reference>
<protein>
    <submittedName>
        <fullName evidence="1">Uncharacterized protein</fullName>
    </submittedName>
</protein>
<evidence type="ECO:0000313" key="1">
    <source>
        <dbReference type="EMBL" id="SFW71501.1"/>
    </source>
</evidence>
<dbReference type="EMBL" id="FPIZ01000012">
    <property type="protein sequence ID" value="SFW71501.1"/>
    <property type="molecule type" value="Genomic_DNA"/>
</dbReference>